<protein>
    <recommendedName>
        <fullName evidence="3 7">folate gamma-glutamyl hydrolase</fullName>
        <ecNumber evidence="3 7">3.4.19.9</ecNumber>
    </recommendedName>
</protein>
<dbReference type="EC" id="3.4.19.9" evidence="3 7"/>
<feature type="active site" evidence="7">
    <location>
        <position position="239"/>
    </location>
</feature>
<comment type="catalytic activity">
    <reaction evidence="7">
        <text>(6S)-5,6,7,8-tetrahydrofolyl-(gamma-L-Glu)(n) + (n-1) H2O = (6S)-5,6,7,8-tetrahydrofolate + (n-1) L-glutamate</text>
        <dbReference type="Rhea" id="RHEA:56784"/>
        <dbReference type="Rhea" id="RHEA-COMP:14738"/>
        <dbReference type="ChEBI" id="CHEBI:15377"/>
        <dbReference type="ChEBI" id="CHEBI:29985"/>
        <dbReference type="ChEBI" id="CHEBI:57453"/>
        <dbReference type="ChEBI" id="CHEBI:141005"/>
        <dbReference type="EC" id="3.4.19.9"/>
    </reaction>
</comment>
<keyword evidence="6 7" id="KW-0378">Hydrolase</keyword>
<dbReference type="Gene3D" id="3.40.50.880">
    <property type="match status" value="1"/>
</dbReference>
<dbReference type="PANTHER" id="PTHR11315:SF0">
    <property type="entry name" value="FOLATE GAMMA-GLUTAMYL HYDROLASE"/>
    <property type="match status" value="1"/>
</dbReference>
<evidence type="ECO:0000313" key="9">
    <source>
        <dbReference type="Proteomes" id="UP000694888"/>
    </source>
</evidence>
<evidence type="ECO:0000256" key="3">
    <source>
        <dbReference type="ARBA" id="ARBA00012886"/>
    </source>
</evidence>
<sequence length="312" mass="35451">MIYLTRQAVTLTAVWLLCMCVTGRHASSLNNRPIIGILAQDTRSSYGSTYIPVTYVKYLQQAGARVVPIRGNQPEEYYKEMVAFTNGILLPGGAVSFATSQFARSAKFVWDMALKMNSAGDYYPIWGTCMGFQIMCNLTVGVNLLRPTDSNNASWPIDFSPDYSQSRLFKNAPTDVIEYLTTEPVTQNQHSYSILTKVFESSKLSSFFTKLSTNKDRKGTEFISTVEAKKYPFYGVQWHPEKSSFNWNPNYVINHDAHAVAVGQYMANFFVSEARKSAHHFPSVKMEATNLIQNYKKVYFSDGTFFENYYFD</sequence>
<keyword evidence="9" id="KW-1185">Reference proteome</keyword>
<name>A0ABM0ZYT3_APLCA</name>
<feature type="signal peptide" evidence="8">
    <location>
        <begin position="1"/>
        <end position="26"/>
    </location>
</feature>
<comment type="subcellular location">
    <subcellularLocation>
        <location evidence="1">Secreted</location>
        <location evidence="1">Extracellular space</location>
    </subcellularLocation>
</comment>
<evidence type="ECO:0000256" key="6">
    <source>
        <dbReference type="ARBA" id="ARBA00022801"/>
    </source>
</evidence>
<keyword evidence="5 8" id="KW-0732">Signal</keyword>
<dbReference type="GeneID" id="101864457"/>
<dbReference type="PROSITE" id="PS51273">
    <property type="entry name" value="GATASE_TYPE_1"/>
    <property type="match status" value="1"/>
</dbReference>
<evidence type="ECO:0000256" key="4">
    <source>
        <dbReference type="ARBA" id="ARBA00022525"/>
    </source>
</evidence>
<evidence type="ECO:0000313" key="10">
    <source>
        <dbReference type="RefSeq" id="XP_012937331.1"/>
    </source>
</evidence>
<dbReference type="RefSeq" id="XP_012937331.1">
    <property type="nucleotide sequence ID" value="XM_013081877.2"/>
</dbReference>
<dbReference type="InterPro" id="IPR015527">
    <property type="entry name" value="Pept_C26_g-glut_hydrolase"/>
</dbReference>
<dbReference type="Pfam" id="PF07722">
    <property type="entry name" value="Peptidase_C26"/>
    <property type="match status" value="1"/>
</dbReference>
<feature type="active site" description="Nucleophile" evidence="7">
    <location>
        <position position="129"/>
    </location>
</feature>
<evidence type="ECO:0000256" key="1">
    <source>
        <dbReference type="ARBA" id="ARBA00004239"/>
    </source>
</evidence>
<comment type="similarity">
    <text evidence="2">Belongs to the peptidase C26 family.</text>
</comment>
<accession>A0ABM0ZYT3</accession>
<reference evidence="10" key="1">
    <citation type="submission" date="2025-08" db="UniProtKB">
        <authorList>
            <consortium name="RefSeq"/>
        </authorList>
    </citation>
    <scope>IDENTIFICATION</scope>
</reference>
<dbReference type="Proteomes" id="UP000694888">
    <property type="component" value="Unplaced"/>
</dbReference>
<dbReference type="InterPro" id="IPR011697">
    <property type="entry name" value="Peptidase_C26"/>
</dbReference>
<evidence type="ECO:0000256" key="2">
    <source>
        <dbReference type="ARBA" id="ARBA00011083"/>
    </source>
</evidence>
<dbReference type="PANTHER" id="PTHR11315">
    <property type="entry name" value="PROTEASE FAMILY C26 GAMMA-GLUTAMYL HYDROLASE"/>
    <property type="match status" value="1"/>
</dbReference>
<feature type="chain" id="PRO_5046528860" description="folate gamma-glutamyl hydrolase" evidence="8">
    <location>
        <begin position="27"/>
        <end position="312"/>
    </location>
</feature>
<dbReference type="GO" id="GO:0016787">
    <property type="term" value="F:hydrolase activity"/>
    <property type="evidence" value="ECO:0007669"/>
    <property type="project" value="UniProtKB-KW"/>
</dbReference>
<proteinExistence type="inferred from homology"/>
<evidence type="ECO:0000256" key="8">
    <source>
        <dbReference type="SAM" id="SignalP"/>
    </source>
</evidence>
<dbReference type="SUPFAM" id="SSF52317">
    <property type="entry name" value="Class I glutamine amidotransferase-like"/>
    <property type="match status" value="1"/>
</dbReference>
<gene>
    <name evidence="10" type="primary">LOC101864457</name>
</gene>
<evidence type="ECO:0000256" key="5">
    <source>
        <dbReference type="ARBA" id="ARBA00022729"/>
    </source>
</evidence>
<evidence type="ECO:0000256" key="7">
    <source>
        <dbReference type="PROSITE-ProRule" id="PRU00607"/>
    </source>
</evidence>
<keyword evidence="4" id="KW-0964">Secreted</keyword>
<organism evidence="9 10">
    <name type="scientific">Aplysia californica</name>
    <name type="common">California sea hare</name>
    <dbReference type="NCBI Taxonomy" id="6500"/>
    <lineage>
        <taxon>Eukaryota</taxon>
        <taxon>Metazoa</taxon>
        <taxon>Spiralia</taxon>
        <taxon>Lophotrochozoa</taxon>
        <taxon>Mollusca</taxon>
        <taxon>Gastropoda</taxon>
        <taxon>Heterobranchia</taxon>
        <taxon>Euthyneura</taxon>
        <taxon>Tectipleura</taxon>
        <taxon>Aplysiida</taxon>
        <taxon>Aplysioidea</taxon>
        <taxon>Aplysiidae</taxon>
        <taxon>Aplysia</taxon>
    </lineage>
</organism>
<dbReference type="InterPro" id="IPR029062">
    <property type="entry name" value="Class_I_gatase-like"/>
</dbReference>
<dbReference type="PROSITE" id="PS51275">
    <property type="entry name" value="PEPTIDASE_C26_GGH"/>
    <property type="match status" value="1"/>
</dbReference>